<feature type="modified residue" description="4-aspartylphosphate" evidence="2">
    <location>
        <position position="53"/>
    </location>
</feature>
<dbReference type="SMART" id="SM00448">
    <property type="entry name" value="REC"/>
    <property type="match status" value="1"/>
</dbReference>
<feature type="domain" description="Response regulatory" evidence="3">
    <location>
        <begin position="2"/>
        <end position="117"/>
    </location>
</feature>
<dbReference type="InterPro" id="IPR011006">
    <property type="entry name" value="CheY-like_superfamily"/>
</dbReference>
<protein>
    <submittedName>
        <fullName evidence="4">Response regulator transcription factor</fullName>
    </submittedName>
</protein>
<dbReference type="PROSITE" id="PS50110">
    <property type="entry name" value="RESPONSE_REGULATORY"/>
    <property type="match status" value="1"/>
</dbReference>
<evidence type="ECO:0000259" key="3">
    <source>
        <dbReference type="PROSITE" id="PS50110"/>
    </source>
</evidence>
<evidence type="ECO:0000256" key="1">
    <source>
        <dbReference type="ARBA" id="ARBA00023125"/>
    </source>
</evidence>
<reference evidence="4 5" key="1">
    <citation type="submission" date="2020-05" db="EMBL/GenBank/DDBJ databases">
        <title>Distinct polysaccharide utilization as determinants for interspecies competition between intestinal Prevotella spp.</title>
        <authorList>
            <person name="Galvez E.J.C."/>
            <person name="Iljazovic A."/>
            <person name="Strowig T."/>
        </authorList>
    </citation>
    <scope>NUCLEOTIDE SEQUENCE [LARGE SCALE GENOMIC DNA]</scope>
    <source>
        <strain evidence="4 5">PMUR</strain>
    </source>
</reference>
<evidence type="ECO:0000256" key="2">
    <source>
        <dbReference type="PROSITE-ProRule" id="PRU00169"/>
    </source>
</evidence>
<proteinExistence type="predicted"/>
<gene>
    <name evidence="4" type="ORF">HPS56_02175</name>
</gene>
<evidence type="ECO:0000313" key="4">
    <source>
        <dbReference type="EMBL" id="NPD91169.1"/>
    </source>
</evidence>
<evidence type="ECO:0000313" key="5">
    <source>
        <dbReference type="Proteomes" id="UP000714420"/>
    </source>
</evidence>
<keyword evidence="1" id="KW-0238">DNA-binding</keyword>
<dbReference type="PANTHER" id="PTHR48111">
    <property type="entry name" value="REGULATOR OF RPOS"/>
    <property type="match status" value="1"/>
</dbReference>
<keyword evidence="2" id="KW-0597">Phosphoprotein</keyword>
<dbReference type="RefSeq" id="WP_172273176.1">
    <property type="nucleotide sequence ID" value="NZ_CASGMU010000002.1"/>
</dbReference>
<name>A0ABX2ALR9_9BACT</name>
<dbReference type="EMBL" id="JABKKF010000002">
    <property type="protein sequence ID" value="NPD91169.1"/>
    <property type="molecule type" value="Genomic_DNA"/>
</dbReference>
<dbReference type="InterPro" id="IPR007492">
    <property type="entry name" value="LytTR_DNA-bd_dom"/>
</dbReference>
<dbReference type="PANTHER" id="PTHR48111:SF69">
    <property type="entry name" value="RESPONSE REGULATOR RECEIVER"/>
    <property type="match status" value="1"/>
</dbReference>
<accession>A0ABX2ALR9</accession>
<dbReference type="Gene3D" id="3.40.50.2300">
    <property type="match status" value="1"/>
</dbReference>
<dbReference type="SUPFAM" id="SSF52172">
    <property type="entry name" value="CheY-like"/>
    <property type="match status" value="1"/>
</dbReference>
<comment type="caution">
    <text evidence="4">The sequence shown here is derived from an EMBL/GenBank/DDBJ whole genome shotgun (WGS) entry which is preliminary data.</text>
</comment>
<dbReference type="SMART" id="SM00850">
    <property type="entry name" value="LytTR"/>
    <property type="match status" value="1"/>
</dbReference>
<dbReference type="Pfam" id="PF00072">
    <property type="entry name" value="Response_reg"/>
    <property type="match status" value="1"/>
</dbReference>
<dbReference type="Proteomes" id="UP000714420">
    <property type="component" value="Unassembled WGS sequence"/>
</dbReference>
<organism evidence="4 5">
    <name type="scientific">Xylanibacter muris</name>
    <dbReference type="NCBI Taxonomy" id="2736290"/>
    <lineage>
        <taxon>Bacteria</taxon>
        <taxon>Pseudomonadati</taxon>
        <taxon>Bacteroidota</taxon>
        <taxon>Bacteroidia</taxon>
        <taxon>Bacteroidales</taxon>
        <taxon>Prevotellaceae</taxon>
        <taxon>Xylanibacter</taxon>
    </lineage>
</organism>
<dbReference type="InterPro" id="IPR001789">
    <property type="entry name" value="Sig_transdc_resp-reg_receiver"/>
</dbReference>
<dbReference type="InterPro" id="IPR039420">
    <property type="entry name" value="WalR-like"/>
</dbReference>
<dbReference type="Gene3D" id="2.40.50.1020">
    <property type="entry name" value="LytTr DNA-binding domain"/>
    <property type="match status" value="1"/>
</dbReference>
<sequence>MKVLIIDDSITATEILSEKLKKFNGIEIVGKAYNGENGITAAKETNPELIFLDIELPDMSGLTILEQLNKTLTEWCQIVMYTGHHNYMLPAFRSNAFDYLMKPVDDNELEEVMKRVYANYQNGVSTSISGLIKQKTDEKILFYTNTADFKLVHTQDICVFQYNSETRVWEVIVACSKEAIKLKRNINNENLLALDKRFIQVSQKFIININYLLEVRNNTCYFYPPFDNILHVRVGKVYRKKLTERFSSL</sequence>
<keyword evidence="5" id="KW-1185">Reference proteome</keyword>